<keyword evidence="7" id="KW-1133">Transmembrane helix</keyword>
<dbReference type="InterPro" id="IPR006144">
    <property type="entry name" value="Secretion_HlyD_CS"/>
</dbReference>
<dbReference type="EMBL" id="CP044331">
    <property type="protein sequence ID" value="QGM96405.1"/>
    <property type="molecule type" value="Genomic_DNA"/>
</dbReference>
<dbReference type="GO" id="GO:0009306">
    <property type="term" value="P:protein secretion"/>
    <property type="evidence" value="ECO:0007669"/>
    <property type="project" value="InterPro"/>
</dbReference>
<accession>A0A6B8M255</accession>
<dbReference type="InterPro" id="IPR058982">
    <property type="entry name" value="Beta-barrel_AprE"/>
</dbReference>
<evidence type="ECO:0000256" key="11">
    <source>
        <dbReference type="SAM" id="MobiDB-lite"/>
    </source>
</evidence>
<dbReference type="PANTHER" id="PTHR30386:SF27">
    <property type="entry name" value="MEMBRANE FUSION PROTEIN (MFP) FAMILY PROTEIN"/>
    <property type="match status" value="1"/>
</dbReference>
<dbReference type="Gene3D" id="2.40.50.100">
    <property type="match status" value="1"/>
</dbReference>
<evidence type="ECO:0000313" key="14">
    <source>
        <dbReference type="EMBL" id="QGM96405.1"/>
    </source>
</evidence>
<feature type="domain" description="AprE-like beta-barrel" evidence="13">
    <location>
        <begin position="348"/>
        <end position="453"/>
    </location>
</feature>
<evidence type="ECO:0000256" key="9">
    <source>
        <dbReference type="RuleBase" id="RU365093"/>
    </source>
</evidence>
<evidence type="ECO:0000256" key="2">
    <source>
        <dbReference type="ARBA" id="ARBA00009477"/>
    </source>
</evidence>
<keyword evidence="4 9" id="KW-1003">Cell membrane</keyword>
<name>A0A6B8M255_9HYPH</name>
<dbReference type="InterPro" id="IPR050739">
    <property type="entry name" value="MFP"/>
</dbReference>
<dbReference type="Proteomes" id="UP000422569">
    <property type="component" value="Chromosome"/>
</dbReference>
<evidence type="ECO:0000256" key="10">
    <source>
        <dbReference type="SAM" id="Coils"/>
    </source>
</evidence>
<evidence type="ECO:0000256" key="1">
    <source>
        <dbReference type="ARBA" id="ARBA00004377"/>
    </source>
</evidence>
<protein>
    <recommendedName>
        <fullName evidence="9">Membrane fusion protein (MFP) family protein</fullName>
    </recommendedName>
</protein>
<keyword evidence="5 9" id="KW-0997">Cell inner membrane</keyword>
<evidence type="ECO:0000256" key="6">
    <source>
        <dbReference type="ARBA" id="ARBA00022692"/>
    </source>
</evidence>
<evidence type="ECO:0000259" key="13">
    <source>
        <dbReference type="Pfam" id="PF26002"/>
    </source>
</evidence>
<dbReference type="AlphaFoldDB" id="A0A6B8M255"/>
<keyword evidence="8" id="KW-0472">Membrane</keyword>
<comment type="subcellular location">
    <subcellularLocation>
        <location evidence="1 9">Cell inner membrane</location>
        <topology evidence="1 9">Single-pass membrane protein</topology>
    </subcellularLocation>
</comment>
<dbReference type="SUPFAM" id="SSF111369">
    <property type="entry name" value="HlyD-like secretion proteins"/>
    <property type="match status" value="1"/>
</dbReference>
<evidence type="ECO:0000313" key="15">
    <source>
        <dbReference type="Proteomes" id="UP000422569"/>
    </source>
</evidence>
<dbReference type="RefSeq" id="WP_016920256.1">
    <property type="nucleotide sequence ID" value="NZ_CP044331.1"/>
</dbReference>
<dbReference type="NCBIfam" id="TIGR01843">
    <property type="entry name" value="type_I_hlyD"/>
    <property type="match status" value="1"/>
</dbReference>
<feature type="domain" description="AprE-like long alpha-helical hairpin" evidence="12">
    <location>
        <begin position="117"/>
        <end position="304"/>
    </location>
</feature>
<comment type="similarity">
    <text evidence="2 9">Belongs to the membrane fusion protein (MFP) (TC 8.A.1) family.</text>
</comment>
<feature type="region of interest" description="Disordered" evidence="11">
    <location>
        <begin position="390"/>
        <end position="417"/>
    </location>
</feature>
<dbReference type="InterPro" id="IPR010129">
    <property type="entry name" value="T1SS_HlyD"/>
</dbReference>
<reference evidence="14 15" key="1">
    <citation type="submission" date="2019-09" db="EMBL/GenBank/DDBJ databases">
        <title>Isolation and complete genome sequencing of Methylocystis species.</title>
        <authorList>
            <person name="Rumah B.L."/>
            <person name="Stead C.E."/>
            <person name="Stevens B.C."/>
            <person name="Minton N.P."/>
            <person name="Grosse-Honebrink A."/>
            <person name="Zhang Y."/>
        </authorList>
    </citation>
    <scope>NUCLEOTIDE SEQUENCE [LARGE SCALE GENOMIC DNA]</scope>
    <source>
        <strain evidence="14 15">BRCS2</strain>
    </source>
</reference>
<keyword evidence="3 9" id="KW-0813">Transport</keyword>
<evidence type="ECO:0000259" key="12">
    <source>
        <dbReference type="Pfam" id="PF25994"/>
    </source>
</evidence>
<dbReference type="PRINTS" id="PR01490">
    <property type="entry name" value="RTXTOXIND"/>
</dbReference>
<keyword evidence="10" id="KW-0175">Coiled coil</keyword>
<dbReference type="GO" id="GO:0005886">
    <property type="term" value="C:plasma membrane"/>
    <property type="evidence" value="ECO:0007669"/>
    <property type="project" value="UniProtKB-SubCell"/>
</dbReference>
<sequence length="476" mass="51728">MTSPSPNIVPFPRRKRAPVAHEIAFLPAALEIVETPPSPIGRAIGATIIGAFCFALIWASLGSVDIIATANGRIVPSGRSKIIQPFETGVVSAIHVRDGQKVQAGDVLIELDPTMTSAERERFRNDLVAAELDVARLRATLSWQDNRAAEPRKLLTPPAGASAVQIETQRQFLAAQTSEQKARLAEIEHQFAQRQAERATVAAGAAKLEATIPVLQERVDLRKTLYDKQLGTRLVYLTEFQELVTMKQDLTLQKSRLQEADAALAALHETLERTAAEYKRGVIADLAAAELRVAALSQDMVKAERRTRLQRLTAPVEGVVQQLAVHTVGGVVTPAQPLAVVVPENSDLEIEAVLANQDVGFVHPGQEVSVKVAAFNFTRYGLLPGKVSNVSRDAVTPAGPTRSTEDGGSTAPEAKEDASYVARVSLDRNGMQVDDNWETLTPGMTVTVEIKTGSRRIIGYLLSPLEKQRQESMRER</sequence>
<proteinExistence type="inferred from homology"/>
<evidence type="ECO:0000256" key="8">
    <source>
        <dbReference type="ARBA" id="ARBA00023136"/>
    </source>
</evidence>
<keyword evidence="6" id="KW-0812">Transmembrane</keyword>
<evidence type="ECO:0000256" key="5">
    <source>
        <dbReference type="ARBA" id="ARBA00022519"/>
    </source>
</evidence>
<evidence type="ECO:0000256" key="4">
    <source>
        <dbReference type="ARBA" id="ARBA00022475"/>
    </source>
</evidence>
<evidence type="ECO:0000256" key="3">
    <source>
        <dbReference type="ARBA" id="ARBA00022448"/>
    </source>
</evidence>
<keyword evidence="15" id="KW-1185">Reference proteome</keyword>
<dbReference type="Pfam" id="PF25994">
    <property type="entry name" value="HH_AprE"/>
    <property type="match status" value="1"/>
</dbReference>
<organism evidence="14 15">
    <name type="scientific">Methylocystis parvus</name>
    <dbReference type="NCBI Taxonomy" id="134"/>
    <lineage>
        <taxon>Bacteria</taxon>
        <taxon>Pseudomonadati</taxon>
        <taxon>Pseudomonadota</taxon>
        <taxon>Alphaproteobacteria</taxon>
        <taxon>Hyphomicrobiales</taxon>
        <taxon>Methylocystaceae</taxon>
        <taxon>Methylocystis</taxon>
    </lineage>
</organism>
<dbReference type="InterPro" id="IPR058781">
    <property type="entry name" value="HH_AprE-like"/>
</dbReference>
<gene>
    <name evidence="14" type="ORF">F7D14_02160</name>
</gene>
<dbReference type="Pfam" id="PF26002">
    <property type="entry name" value="Beta-barrel_AprE"/>
    <property type="match status" value="1"/>
</dbReference>
<dbReference type="Gene3D" id="2.40.30.170">
    <property type="match status" value="1"/>
</dbReference>
<dbReference type="PROSITE" id="PS00543">
    <property type="entry name" value="HLYD_FAMILY"/>
    <property type="match status" value="1"/>
</dbReference>
<dbReference type="PANTHER" id="PTHR30386">
    <property type="entry name" value="MEMBRANE FUSION SUBUNIT OF EMRAB-TOLC MULTIDRUG EFFLUX PUMP"/>
    <property type="match status" value="1"/>
</dbReference>
<dbReference type="Gene3D" id="1.10.287.470">
    <property type="entry name" value="Helix hairpin bin"/>
    <property type="match status" value="1"/>
</dbReference>
<dbReference type="KEGG" id="mpar:F7D14_02160"/>
<evidence type="ECO:0000256" key="7">
    <source>
        <dbReference type="ARBA" id="ARBA00022989"/>
    </source>
</evidence>
<feature type="coiled-coil region" evidence="10">
    <location>
        <begin position="257"/>
        <end position="306"/>
    </location>
</feature>